<dbReference type="GO" id="GO:0055085">
    <property type="term" value="P:transmembrane transport"/>
    <property type="evidence" value="ECO:0007669"/>
    <property type="project" value="InterPro"/>
</dbReference>
<accession>A0A2Z4NDE3</accession>
<evidence type="ECO:0000313" key="9">
    <source>
        <dbReference type="EMBL" id="AWX69526.1"/>
    </source>
</evidence>
<dbReference type="PANTHER" id="PTHR43386:SF1">
    <property type="entry name" value="D,D-DIPEPTIDE TRANSPORT SYSTEM PERMEASE PROTEIN DDPC-RELATED"/>
    <property type="match status" value="1"/>
</dbReference>
<feature type="transmembrane region" description="Helical" evidence="7">
    <location>
        <begin position="357"/>
        <end position="378"/>
    </location>
</feature>
<dbReference type="PROSITE" id="PS50928">
    <property type="entry name" value="ABC_TM1"/>
    <property type="match status" value="1"/>
</dbReference>
<dbReference type="KEGG" id="mane:DP065_02045"/>
<dbReference type="InterPro" id="IPR050366">
    <property type="entry name" value="BP-dependent_transpt_permease"/>
</dbReference>
<comment type="similarity">
    <text evidence="7">Belongs to the binding-protein-dependent transport system permease family.</text>
</comment>
<keyword evidence="4 7" id="KW-0812">Transmembrane</keyword>
<evidence type="ECO:0000256" key="7">
    <source>
        <dbReference type="RuleBase" id="RU363032"/>
    </source>
</evidence>
<dbReference type="InterPro" id="IPR035906">
    <property type="entry name" value="MetI-like_sf"/>
</dbReference>
<dbReference type="Gene3D" id="1.10.3720.10">
    <property type="entry name" value="MetI-like"/>
    <property type="match status" value="1"/>
</dbReference>
<keyword evidence="2 7" id="KW-0813">Transport</keyword>
<dbReference type="RefSeq" id="WP_033178649.1">
    <property type="nucleotide sequence ID" value="NZ_CP030140.1"/>
</dbReference>
<keyword evidence="6 7" id="KW-0472">Membrane</keyword>
<evidence type="ECO:0000256" key="1">
    <source>
        <dbReference type="ARBA" id="ARBA00004651"/>
    </source>
</evidence>
<dbReference type="PANTHER" id="PTHR43386">
    <property type="entry name" value="OLIGOPEPTIDE TRANSPORT SYSTEM PERMEASE PROTEIN APPC"/>
    <property type="match status" value="1"/>
</dbReference>
<dbReference type="InterPro" id="IPR000515">
    <property type="entry name" value="MetI-like"/>
</dbReference>
<name>A0A2Z4NDE3_9BACT</name>
<keyword evidence="3" id="KW-1003">Cell membrane</keyword>
<evidence type="ECO:0000256" key="4">
    <source>
        <dbReference type="ARBA" id="ARBA00022692"/>
    </source>
</evidence>
<feature type="domain" description="ABC transmembrane type-1" evidence="8">
    <location>
        <begin position="188"/>
        <end position="380"/>
    </location>
</feature>
<dbReference type="AlphaFoldDB" id="A0A2Z4NDE3"/>
<feature type="transmembrane region" description="Helical" evidence="7">
    <location>
        <begin position="306"/>
        <end position="331"/>
    </location>
</feature>
<keyword evidence="10" id="KW-1185">Reference proteome</keyword>
<dbReference type="CDD" id="cd06261">
    <property type="entry name" value="TM_PBP2"/>
    <property type="match status" value="1"/>
</dbReference>
<dbReference type="Pfam" id="PF00528">
    <property type="entry name" value="BPD_transp_1"/>
    <property type="match status" value="1"/>
</dbReference>
<evidence type="ECO:0000256" key="3">
    <source>
        <dbReference type="ARBA" id="ARBA00022475"/>
    </source>
</evidence>
<dbReference type="EMBL" id="CP030140">
    <property type="protein sequence ID" value="AWX69526.1"/>
    <property type="molecule type" value="Genomic_DNA"/>
</dbReference>
<reference evidence="10" key="1">
    <citation type="submission" date="2018-06" db="EMBL/GenBank/DDBJ databases">
        <title>Complete genome sequences of Mycoplasma anatis, M. anseris and M. cloacale type strains.</title>
        <authorList>
            <person name="Grozner D."/>
            <person name="Forro B."/>
            <person name="Sulyok K.M."/>
            <person name="Marton S."/>
            <person name="Kreizinger Z."/>
            <person name="Banyai K."/>
            <person name="Gyuranecz M."/>
        </authorList>
    </citation>
    <scope>NUCLEOTIDE SEQUENCE [LARGE SCALE GENOMIC DNA]</scope>
    <source>
        <strain evidence="10">ATCC 49234</strain>
    </source>
</reference>
<evidence type="ECO:0000256" key="2">
    <source>
        <dbReference type="ARBA" id="ARBA00022448"/>
    </source>
</evidence>
<evidence type="ECO:0000313" key="10">
    <source>
        <dbReference type="Proteomes" id="UP000250218"/>
    </source>
</evidence>
<evidence type="ECO:0000256" key="5">
    <source>
        <dbReference type="ARBA" id="ARBA00022989"/>
    </source>
</evidence>
<dbReference type="SUPFAM" id="SSF161098">
    <property type="entry name" value="MetI-like"/>
    <property type="match status" value="1"/>
</dbReference>
<comment type="subcellular location">
    <subcellularLocation>
        <location evidence="1 7">Cell membrane</location>
        <topology evidence="1 7">Multi-pass membrane protein</topology>
    </subcellularLocation>
</comment>
<organism evidence="9 10">
    <name type="scientific">[Mycoplasma] anseris</name>
    <dbReference type="NCBI Taxonomy" id="92400"/>
    <lineage>
        <taxon>Bacteria</taxon>
        <taxon>Bacillati</taxon>
        <taxon>Mycoplasmatota</taxon>
        <taxon>Mycoplasmoidales</taxon>
        <taxon>Metamycoplasmataceae</taxon>
        <taxon>Metamycoplasma</taxon>
    </lineage>
</organism>
<feature type="transmembrane region" description="Helical" evidence="7">
    <location>
        <begin position="188"/>
        <end position="215"/>
    </location>
</feature>
<gene>
    <name evidence="9" type="ORF">DP065_02045</name>
</gene>
<feature type="transmembrane region" description="Helical" evidence="7">
    <location>
        <begin position="38"/>
        <end position="60"/>
    </location>
</feature>
<evidence type="ECO:0000256" key="6">
    <source>
        <dbReference type="ARBA" id="ARBA00023136"/>
    </source>
</evidence>
<proteinExistence type="inferred from homology"/>
<keyword evidence="5 7" id="KW-1133">Transmembrane helix</keyword>
<evidence type="ECO:0000259" key="8">
    <source>
        <dbReference type="PROSITE" id="PS50928"/>
    </source>
</evidence>
<protein>
    <submittedName>
        <fullName evidence="9">ABC transporter permease subunit</fullName>
    </submittedName>
</protein>
<sequence length="390" mass="44805">MQETQLFKFAKFKPNLKGPVVHTNNTKSFWKKFFDKKINIFIFISLIIILLSLIIASLFIKNSPSNSIFQQSDFVNNLPSQYTPIIKRSFERGEELEFIRFIEKQELIRSNSLGIPPVFKILFDSSLDVGGSTSVNTDIVTLWYNPYQLIEAINLNVSNQTKISIDHFLILGTNQNGVDIYSRIFSSIWLTFVIILLSLIFNIFIGFSLGAIVGLKSDKWYAKIIEGIANVIGAIPELIWIFMFCIFLGTKWYSIVIAFVLISWTHFYETTKNETKILRNQNFISAAISIGLNPTQLIFKHVWKQIFASILILIVDKLAMNLLIISSLSLLDFITNSNDLHIGVVFKEALLNIKSNIWYLITLITPLILIFMSLKLFFVKLSQTYNQKIR</sequence>
<dbReference type="GO" id="GO:0005886">
    <property type="term" value="C:plasma membrane"/>
    <property type="evidence" value="ECO:0007669"/>
    <property type="project" value="UniProtKB-SubCell"/>
</dbReference>
<dbReference type="Proteomes" id="UP000250218">
    <property type="component" value="Chromosome"/>
</dbReference>